<keyword evidence="2" id="KW-1185">Reference proteome</keyword>
<dbReference type="OMA" id="HETFNAQ"/>
<name>R7SEV5_CONPW</name>
<dbReference type="RefSeq" id="XP_007775623.1">
    <property type="nucleotide sequence ID" value="XM_007777433.1"/>
</dbReference>
<evidence type="ECO:0000313" key="2">
    <source>
        <dbReference type="Proteomes" id="UP000053558"/>
    </source>
</evidence>
<gene>
    <name evidence="1" type="ORF">CONPUDRAFT_160310</name>
</gene>
<accession>R7SEV5</accession>
<dbReference type="KEGG" id="cput:CONPUDRAFT_160310"/>
<dbReference type="OrthoDB" id="2686745at2759"/>
<dbReference type="eggNOG" id="ENOG502SW2P">
    <property type="taxonomic scope" value="Eukaryota"/>
</dbReference>
<dbReference type="AlphaFoldDB" id="R7SEV5"/>
<sequence length="157" mass="17849">MAEGGDPPVRRQYTPLTSTQSFLVERLLSFPSLTYERVFPLDEPKSSAGILPPVTSRIPKPKGEVTRIGRGGYTLREALAWSSDRYEGVKKYVQQLAEKYLNVHETFNAQKTEDLAKVFAEAKEAYAELDQYEGDWVVSDFLRIYLKNSKARKKAGR</sequence>
<reference evidence="2" key="1">
    <citation type="journal article" date="2012" name="Science">
        <title>The Paleozoic origin of enzymatic lignin decomposition reconstructed from 31 fungal genomes.</title>
        <authorList>
            <person name="Floudas D."/>
            <person name="Binder M."/>
            <person name="Riley R."/>
            <person name="Barry K."/>
            <person name="Blanchette R.A."/>
            <person name="Henrissat B."/>
            <person name="Martinez A.T."/>
            <person name="Otillar R."/>
            <person name="Spatafora J.W."/>
            <person name="Yadav J.S."/>
            <person name="Aerts A."/>
            <person name="Benoit I."/>
            <person name="Boyd A."/>
            <person name="Carlson A."/>
            <person name="Copeland A."/>
            <person name="Coutinho P.M."/>
            <person name="de Vries R.P."/>
            <person name="Ferreira P."/>
            <person name="Findley K."/>
            <person name="Foster B."/>
            <person name="Gaskell J."/>
            <person name="Glotzer D."/>
            <person name="Gorecki P."/>
            <person name="Heitman J."/>
            <person name="Hesse C."/>
            <person name="Hori C."/>
            <person name="Igarashi K."/>
            <person name="Jurgens J.A."/>
            <person name="Kallen N."/>
            <person name="Kersten P."/>
            <person name="Kohler A."/>
            <person name="Kuees U."/>
            <person name="Kumar T.K.A."/>
            <person name="Kuo A."/>
            <person name="LaButti K."/>
            <person name="Larrondo L.F."/>
            <person name="Lindquist E."/>
            <person name="Ling A."/>
            <person name="Lombard V."/>
            <person name="Lucas S."/>
            <person name="Lundell T."/>
            <person name="Martin R."/>
            <person name="McLaughlin D.J."/>
            <person name="Morgenstern I."/>
            <person name="Morin E."/>
            <person name="Murat C."/>
            <person name="Nagy L.G."/>
            <person name="Nolan M."/>
            <person name="Ohm R.A."/>
            <person name="Patyshakuliyeva A."/>
            <person name="Rokas A."/>
            <person name="Ruiz-Duenas F.J."/>
            <person name="Sabat G."/>
            <person name="Salamov A."/>
            <person name="Samejima M."/>
            <person name="Schmutz J."/>
            <person name="Slot J.C."/>
            <person name="St John F."/>
            <person name="Stenlid J."/>
            <person name="Sun H."/>
            <person name="Sun S."/>
            <person name="Syed K."/>
            <person name="Tsang A."/>
            <person name="Wiebenga A."/>
            <person name="Young D."/>
            <person name="Pisabarro A."/>
            <person name="Eastwood D.C."/>
            <person name="Martin F."/>
            <person name="Cullen D."/>
            <person name="Grigoriev I.V."/>
            <person name="Hibbett D.S."/>
        </authorList>
    </citation>
    <scope>NUCLEOTIDE SEQUENCE [LARGE SCALE GENOMIC DNA]</scope>
    <source>
        <strain evidence="2">RWD-64-598 SS2</strain>
    </source>
</reference>
<dbReference type="GeneID" id="19204265"/>
<protein>
    <submittedName>
        <fullName evidence="1">Uncharacterized protein</fullName>
    </submittedName>
</protein>
<proteinExistence type="predicted"/>
<dbReference type="Proteomes" id="UP000053558">
    <property type="component" value="Unassembled WGS sequence"/>
</dbReference>
<organism evidence="1 2">
    <name type="scientific">Coniophora puteana (strain RWD-64-598)</name>
    <name type="common">Brown rot fungus</name>
    <dbReference type="NCBI Taxonomy" id="741705"/>
    <lineage>
        <taxon>Eukaryota</taxon>
        <taxon>Fungi</taxon>
        <taxon>Dikarya</taxon>
        <taxon>Basidiomycota</taxon>
        <taxon>Agaricomycotina</taxon>
        <taxon>Agaricomycetes</taxon>
        <taxon>Agaricomycetidae</taxon>
        <taxon>Boletales</taxon>
        <taxon>Coniophorineae</taxon>
        <taxon>Coniophoraceae</taxon>
        <taxon>Coniophora</taxon>
    </lineage>
</organism>
<dbReference type="EMBL" id="JH711593">
    <property type="protein sequence ID" value="EIW74267.1"/>
    <property type="molecule type" value="Genomic_DNA"/>
</dbReference>
<evidence type="ECO:0000313" key="1">
    <source>
        <dbReference type="EMBL" id="EIW74267.1"/>
    </source>
</evidence>